<dbReference type="Proteomes" id="UP000887579">
    <property type="component" value="Unplaced"/>
</dbReference>
<protein>
    <submittedName>
        <fullName evidence="2">Protein kinase domain-containing protein</fullName>
    </submittedName>
</protein>
<name>A0AC34GBF1_9BILA</name>
<accession>A0AC34GBF1</accession>
<reference evidence="2" key="1">
    <citation type="submission" date="2022-11" db="UniProtKB">
        <authorList>
            <consortium name="WormBaseParasite"/>
        </authorList>
    </citation>
    <scope>IDENTIFICATION</scope>
</reference>
<dbReference type="WBParaSite" id="ES5_v2.g27041.t1">
    <property type="protein sequence ID" value="ES5_v2.g27041.t1"/>
    <property type="gene ID" value="ES5_v2.g27041"/>
</dbReference>
<proteinExistence type="predicted"/>
<sequence length="196" mass="22561">MIICVYFSFFRDIKDDNVALTSNGEVRLLDFGFLKDVSTPQRLRQQAISFASPEVIKCHKASYPSGWFSFGCLLAILIQKKAPFRTKSFNKTPSQLQCEPDLEKINDELAKDFIQKLLEKDPDERLQNIFHHPYLESASSKPIFIPGNLYHANMRDAQMKEAKKCFFEQQTSLLDEIFSAGYIVCPTEEHLKHFTG</sequence>
<evidence type="ECO:0000313" key="1">
    <source>
        <dbReference type="Proteomes" id="UP000887579"/>
    </source>
</evidence>
<evidence type="ECO:0000313" key="2">
    <source>
        <dbReference type="WBParaSite" id="ES5_v2.g27041.t1"/>
    </source>
</evidence>
<organism evidence="1 2">
    <name type="scientific">Panagrolaimus sp. ES5</name>
    <dbReference type="NCBI Taxonomy" id="591445"/>
    <lineage>
        <taxon>Eukaryota</taxon>
        <taxon>Metazoa</taxon>
        <taxon>Ecdysozoa</taxon>
        <taxon>Nematoda</taxon>
        <taxon>Chromadorea</taxon>
        <taxon>Rhabditida</taxon>
        <taxon>Tylenchina</taxon>
        <taxon>Panagrolaimomorpha</taxon>
        <taxon>Panagrolaimoidea</taxon>
        <taxon>Panagrolaimidae</taxon>
        <taxon>Panagrolaimus</taxon>
    </lineage>
</organism>